<evidence type="ECO:0000259" key="1">
    <source>
        <dbReference type="Pfam" id="PF12146"/>
    </source>
</evidence>
<organism evidence="2 3">
    <name type="scientific">Rhodosorus marinus</name>
    <dbReference type="NCBI Taxonomy" id="101924"/>
    <lineage>
        <taxon>Eukaryota</taxon>
        <taxon>Rhodophyta</taxon>
        <taxon>Stylonematophyceae</taxon>
        <taxon>Stylonematales</taxon>
        <taxon>Stylonemataceae</taxon>
        <taxon>Rhodosorus</taxon>
    </lineage>
</organism>
<dbReference type="InterPro" id="IPR029058">
    <property type="entry name" value="AB_hydrolase_fold"/>
</dbReference>
<dbReference type="Pfam" id="PF12146">
    <property type="entry name" value="Hydrolase_4"/>
    <property type="match status" value="1"/>
</dbReference>
<name>A0AAV8UPL5_9RHOD</name>
<keyword evidence="3" id="KW-1185">Reference proteome</keyword>
<dbReference type="Gene3D" id="3.40.50.1820">
    <property type="entry name" value="alpha/beta hydrolase"/>
    <property type="match status" value="1"/>
</dbReference>
<reference evidence="2 3" key="1">
    <citation type="journal article" date="2023" name="Nat. Commun.">
        <title>Origin of minicircular mitochondrial genomes in red algae.</title>
        <authorList>
            <person name="Lee Y."/>
            <person name="Cho C.H."/>
            <person name="Lee Y.M."/>
            <person name="Park S.I."/>
            <person name="Yang J.H."/>
            <person name="West J.A."/>
            <person name="Bhattacharya D."/>
            <person name="Yoon H.S."/>
        </authorList>
    </citation>
    <scope>NUCLEOTIDE SEQUENCE [LARGE SCALE GENOMIC DNA]</scope>
    <source>
        <strain evidence="2 3">CCMP1338</strain>
        <tissue evidence="2">Whole cell</tissue>
    </source>
</reference>
<dbReference type="Proteomes" id="UP001157974">
    <property type="component" value="Unassembled WGS sequence"/>
</dbReference>
<dbReference type="AlphaFoldDB" id="A0AAV8UPL5"/>
<feature type="domain" description="Serine aminopeptidase S33" evidence="1">
    <location>
        <begin position="39"/>
        <end position="285"/>
    </location>
</feature>
<dbReference type="InterPro" id="IPR022742">
    <property type="entry name" value="Hydrolase_4"/>
</dbReference>
<dbReference type="SUPFAM" id="SSF53474">
    <property type="entry name" value="alpha/beta-Hydrolases"/>
    <property type="match status" value="1"/>
</dbReference>
<dbReference type="PANTHER" id="PTHR11614">
    <property type="entry name" value="PHOSPHOLIPASE-RELATED"/>
    <property type="match status" value="1"/>
</dbReference>
<comment type="caution">
    <text evidence="2">The sequence shown here is derived from an EMBL/GenBank/DDBJ whole genome shotgun (WGS) entry which is preliminary data.</text>
</comment>
<dbReference type="EMBL" id="JAMWBK010000007">
    <property type="protein sequence ID" value="KAJ8903436.1"/>
    <property type="molecule type" value="Genomic_DNA"/>
</dbReference>
<dbReference type="InterPro" id="IPR051044">
    <property type="entry name" value="MAG_DAG_Lipase"/>
</dbReference>
<accession>A0AAV8UPL5</accession>
<proteinExistence type="predicted"/>
<sequence>MGALNSGEGFNGEYVASSRDPSMKIFYRRRVPEGTPASGLLIVHGYLWHSAWFWELARDLSQEALTEVHAIDLPSHGLSDNIDGLRAYGKSPEDFLEEIEAALDRLRSALPDDAPIFILGESFGGLLVLLLNLNPRFADLFQGVVLCGPVLLPNKEIVPSKIVLTIMRLVRNVFATAVPPGQDLSGKTWAEAFGDPVAVELSQNDSLVGYGEPMRLAFAVSMFEAIDRVEATLGNMKLRNLLILHNEEDTRSSISNSELIMKEVQVSGKKKLVRIPGRGHQVFQDAPERRVENIREVVSFVKELTTSEASK</sequence>
<protein>
    <recommendedName>
        <fullName evidence="1">Serine aminopeptidase S33 domain-containing protein</fullName>
    </recommendedName>
</protein>
<evidence type="ECO:0000313" key="2">
    <source>
        <dbReference type="EMBL" id="KAJ8903436.1"/>
    </source>
</evidence>
<gene>
    <name evidence="2" type="ORF">NDN08_004544</name>
</gene>
<evidence type="ECO:0000313" key="3">
    <source>
        <dbReference type="Proteomes" id="UP001157974"/>
    </source>
</evidence>